<comment type="caution">
    <text evidence="1">The sequence shown here is derived from an EMBL/GenBank/DDBJ whole genome shotgun (WGS) entry which is preliminary data.</text>
</comment>
<protein>
    <submittedName>
        <fullName evidence="1">Uncharacterized protein</fullName>
    </submittedName>
</protein>
<dbReference type="EMBL" id="VSSQ01035401">
    <property type="protein sequence ID" value="MPM87603.1"/>
    <property type="molecule type" value="Genomic_DNA"/>
</dbReference>
<sequence length="114" mass="12910">MTHGHGNSLPVIGRDAVRVRHVFLIDRDDGTLQTDQPLVLPISRPPVQHDRRGGEIRLDQLHVTGLIKPRNVSGAVNLPHQRGRQHGGEPRWRLDVLIARNYNRNVIPPRGLLR</sequence>
<proteinExistence type="predicted"/>
<accession>A0A645DFJ5</accession>
<evidence type="ECO:0000313" key="1">
    <source>
        <dbReference type="EMBL" id="MPM87603.1"/>
    </source>
</evidence>
<dbReference type="AlphaFoldDB" id="A0A645DFJ5"/>
<reference evidence="1" key="1">
    <citation type="submission" date="2019-08" db="EMBL/GenBank/DDBJ databases">
        <authorList>
            <person name="Kucharzyk K."/>
            <person name="Murdoch R.W."/>
            <person name="Higgins S."/>
            <person name="Loffler F."/>
        </authorList>
    </citation>
    <scope>NUCLEOTIDE SEQUENCE</scope>
</reference>
<gene>
    <name evidence="1" type="ORF">SDC9_134703</name>
</gene>
<organism evidence="1">
    <name type="scientific">bioreactor metagenome</name>
    <dbReference type="NCBI Taxonomy" id="1076179"/>
    <lineage>
        <taxon>unclassified sequences</taxon>
        <taxon>metagenomes</taxon>
        <taxon>ecological metagenomes</taxon>
    </lineage>
</organism>
<name>A0A645DFJ5_9ZZZZ</name>